<name>A0A0L6VJ79_9BASI</name>
<dbReference type="VEuPathDB" id="FungiDB:VP01_14973g1"/>
<dbReference type="AlphaFoldDB" id="A0A0L6VJ79"/>
<proteinExistence type="predicted"/>
<dbReference type="OrthoDB" id="2515478at2759"/>
<evidence type="ECO:0000313" key="2">
    <source>
        <dbReference type="Proteomes" id="UP000037035"/>
    </source>
</evidence>
<organism evidence="1 2">
    <name type="scientific">Puccinia sorghi</name>
    <dbReference type="NCBI Taxonomy" id="27349"/>
    <lineage>
        <taxon>Eukaryota</taxon>
        <taxon>Fungi</taxon>
        <taxon>Dikarya</taxon>
        <taxon>Basidiomycota</taxon>
        <taxon>Pucciniomycotina</taxon>
        <taxon>Pucciniomycetes</taxon>
        <taxon>Pucciniales</taxon>
        <taxon>Pucciniaceae</taxon>
        <taxon>Puccinia</taxon>
    </lineage>
</organism>
<protein>
    <submittedName>
        <fullName evidence="1">Uncharacterized protein</fullName>
    </submittedName>
</protein>
<dbReference type="Proteomes" id="UP000037035">
    <property type="component" value="Unassembled WGS sequence"/>
</dbReference>
<gene>
    <name evidence="1" type="ORF">VP01_14973g1</name>
</gene>
<reference evidence="1 2" key="1">
    <citation type="submission" date="2015-08" db="EMBL/GenBank/DDBJ databases">
        <title>Next Generation Sequencing and Analysis of the Genome of Puccinia sorghi L Schw, the Causal Agent of Maize Common Rust.</title>
        <authorList>
            <person name="Rochi L."/>
            <person name="Burguener G."/>
            <person name="Darino M."/>
            <person name="Turjanski A."/>
            <person name="Kreff E."/>
            <person name="Dieguez M.J."/>
            <person name="Sacco F."/>
        </authorList>
    </citation>
    <scope>NUCLEOTIDE SEQUENCE [LARGE SCALE GENOMIC DNA]</scope>
    <source>
        <strain evidence="1 2">RO10H11247</strain>
    </source>
</reference>
<accession>A0A0L6VJ79</accession>
<feature type="non-terminal residue" evidence="1">
    <location>
        <position position="102"/>
    </location>
</feature>
<comment type="caution">
    <text evidence="1">The sequence shown here is derived from an EMBL/GenBank/DDBJ whole genome shotgun (WGS) entry which is preliminary data.</text>
</comment>
<sequence length="102" mass="11608">PLLNLQCAEWIYLILQDSIQSTEFLLPHGTNPSSVFVQQELKDWIEWFLSLPEVEASIEEGSAQTSNPEIITDYVHSRAYKKIAAIPRRQASKHAPLNLVFS</sequence>
<feature type="non-terminal residue" evidence="1">
    <location>
        <position position="1"/>
    </location>
</feature>
<keyword evidence="2" id="KW-1185">Reference proteome</keyword>
<dbReference type="EMBL" id="LAVV01005523">
    <property type="protein sequence ID" value="KNZ60808.1"/>
    <property type="molecule type" value="Genomic_DNA"/>
</dbReference>
<evidence type="ECO:0000313" key="1">
    <source>
        <dbReference type="EMBL" id="KNZ60808.1"/>
    </source>
</evidence>